<sequence>MTGAESPLAAQVTVGIALLAGMAYFFSPCVWPLYPAYLAWLGGTGPAPAGLDVPGAPPPADEPGPRGPRPAPGRGPRAGGGHRRWAWSRRLAGAAGFVVGLGLVFMALGASLSALGALLVAYRTTLERVAGVLIATFGLQMLGILRWRWLQREWRVGWAAPRGAGGFLPGVLMGAAFGMGWTPCVGPVLGSILLLASSTATVWQGVLLLAAFTVGFAVPFLSLAVLLDRLEPGWLRRGGAALPWIERASGAALVVLGVLVFTGQLARLSSWLWYTVAPWGG</sequence>
<evidence type="ECO:0000313" key="10">
    <source>
        <dbReference type="Proteomes" id="UP001304683"/>
    </source>
</evidence>
<evidence type="ECO:0000256" key="7">
    <source>
        <dbReference type="SAM" id="Phobius"/>
    </source>
</evidence>
<evidence type="ECO:0000256" key="2">
    <source>
        <dbReference type="ARBA" id="ARBA00006143"/>
    </source>
</evidence>
<evidence type="ECO:0000256" key="5">
    <source>
        <dbReference type="ARBA" id="ARBA00023136"/>
    </source>
</evidence>
<feature type="domain" description="Cytochrome C biogenesis protein transmembrane" evidence="8">
    <location>
        <begin position="88"/>
        <end position="255"/>
    </location>
</feature>
<evidence type="ECO:0000256" key="6">
    <source>
        <dbReference type="SAM" id="MobiDB-lite"/>
    </source>
</evidence>
<feature type="region of interest" description="Disordered" evidence="6">
    <location>
        <begin position="50"/>
        <end position="82"/>
    </location>
</feature>
<evidence type="ECO:0000313" key="9">
    <source>
        <dbReference type="EMBL" id="WPD18791.1"/>
    </source>
</evidence>
<name>A0ABZ0QMT7_9FIRM</name>
<keyword evidence="4 7" id="KW-1133">Transmembrane helix</keyword>
<feature type="transmembrane region" description="Helical" evidence="7">
    <location>
        <begin position="202"/>
        <end position="227"/>
    </location>
</feature>
<proteinExistence type="inferred from homology"/>
<dbReference type="Proteomes" id="UP001304683">
    <property type="component" value="Chromosome"/>
</dbReference>
<evidence type="ECO:0000256" key="1">
    <source>
        <dbReference type="ARBA" id="ARBA00004141"/>
    </source>
</evidence>
<gene>
    <name evidence="9" type="ORF">Q5761_10555</name>
</gene>
<feature type="transmembrane region" description="Helical" evidence="7">
    <location>
        <begin position="91"/>
        <end position="122"/>
    </location>
</feature>
<evidence type="ECO:0000256" key="3">
    <source>
        <dbReference type="ARBA" id="ARBA00022692"/>
    </source>
</evidence>
<feature type="transmembrane region" description="Helical" evidence="7">
    <location>
        <begin position="248"/>
        <end position="266"/>
    </location>
</feature>
<feature type="transmembrane region" description="Helical" evidence="7">
    <location>
        <begin position="128"/>
        <end position="147"/>
    </location>
</feature>
<protein>
    <submittedName>
        <fullName evidence="9">Cytochrome c biogenesis protein CcdA</fullName>
    </submittedName>
</protein>
<dbReference type="Pfam" id="PF02683">
    <property type="entry name" value="DsbD_TM"/>
    <property type="match status" value="1"/>
</dbReference>
<dbReference type="InterPro" id="IPR051790">
    <property type="entry name" value="Cytochrome_c-biogenesis_DsbD"/>
</dbReference>
<dbReference type="InterPro" id="IPR003834">
    <property type="entry name" value="Cyt_c_assmbl_TM_dom"/>
</dbReference>
<dbReference type="PANTHER" id="PTHR31272:SF4">
    <property type="entry name" value="CYTOCHROME C-TYPE BIOGENESIS PROTEIN HI_1454-RELATED"/>
    <property type="match status" value="1"/>
</dbReference>
<keyword evidence="5 7" id="KW-0472">Membrane</keyword>
<evidence type="ECO:0000259" key="8">
    <source>
        <dbReference type="Pfam" id="PF02683"/>
    </source>
</evidence>
<comment type="similarity">
    <text evidence="2">Belongs to the DsbD family.</text>
</comment>
<accession>A0ABZ0QMT7</accession>
<feature type="compositionally biased region" description="Pro residues" evidence="6">
    <location>
        <begin position="55"/>
        <end position="73"/>
    </location>
</feature>
<keyword evidence="10" id="KW-1185">Reference proteome</keyword>
<dbReference type="RefSeq" id="WP_318750572.1">
    <property type="nucleotide sequence ID" value="NZ_CP132508.1"/>
</dbReference>
<reference evidence="9 10" key="1">
    <citation type="submission" date="2023-08" db="EMBL/GenBank/DDBJ databases">
        <title>Genome sequence of Thermaerobacter compostii strain Ins1, a spore-forming filamentous bacterium isolated from a deep geothermal reservoir.</title>
        <authorList>
            <person name="Bregnard D."/>
            <person name="Gonzalez D."/>
            <person name="Junier P."/>
        </authorList>
    </citation>
    <scope>NUCLEOTIDE SEQUENCE [LARGE SCALE GENOMIC DNA]</scope>
    <source>
        <strain evidence="9 10">Ins1</strain>
    </source>
</reference>
<dbReference type="EMBL" id="CP132508">
    <property type="protein sequence ID" value="WPD18791.1"/>
    <property type="molecule type" value="Genomic_DNA"/>
</dbReference>
<comment type="subcellular location">
    <subcellularLocation>
        <location evidence="1">Membrane</location>
        <topology evidence="1">Multi-pass membrane protein</topology>
    </subcellularLocation>
</comment>
<feature type="transmembrane region" description="Helical" evidence="7">
    <location>
        <begin position="167"/>
        <end position="196"/>
    </location>
</feature>
<keyword evidence="3 7" id="KW-0812">Transmembrane</keyword>
<evidence type="ECO:0000256" key="4">
    <source>
        <dbReference type="ARBA" id="ARBA00022989"/>
    </source>
</evidence>
<feature type="transmembrane region" description="Helical" evidence="7">
    <location>
        <begin position="12"/>
        <end position="34"/>
    </location>
</feature>
<dbReference type="PANTHER" id="PTHR31272">
    <property type="entry name" value="CYTOCHROME C-TYPE BIOGENESIS PROTEIN HI_1454-RELATED"/>
    <property type="match status" value="1"/>
</dbReference>
<organism evidence="9 10">
    <name type="scientific">Thermaerobacter composti</name>
    <dbReference type="NCBI Taxonomy" id="554949"/>
    <lineage>
        <taxon>Bacteria</taxon>
        <taxon>Bacillati</taxon>
        <taxon>Bacillota</taxon>
        <taxon>Clostridia</taxon>
        <taxon>Eubacteriales</taxon>
        <taxon>Clostridiales Family XVII. Incertae Sedis</taxon>
        <taxon>Thermaerobacter</taxon>
    </lineage>
</organism>